<evidence type="ECO:0000259" key="19">
    <source>
        <dbReference type="PROSITE" id="PS51977"/>
    </source>
</evidence>
<comment type="subcellular location">
    <subcellularLocation>
        <location evidence="1">Nucleus</location>
    </subcellularLocation>
</comment>
<dbReference type="GO" id="GO:0005730">
    <property type="term" value="C:nucleolus"/>
    <property type="evidence" value="ECO:0007669"/>
    <property type="project" value="TreeGrafter"/>
</dbReference>
<keyword evidence="3 15" id="KW-0808">Transferase</keyword>
<dbReference type="Pfam" id="PF02877">
    <property type="entry name" value="PARP_reg"/>
    <property type="match status" value="1"/>
</dbReference>
<keyword evidence="10 15" id="KW-0520">NAD</keyword>
<name>A0AAN7TIT4_9PEZI</name>
<evidence type="ECO:0000256" key="5">
    <source>
        <dbReference type="ARBA" id="ARBA00022723"/>
    </source>
</evidence>
<keyword evidence="8" id="KW-0863">Zinc-finger</keyword>
<dbReference type="InterPro" id="IPR050800">
    <property type="entry name" value="ARTD/PARP"/>
</dbReference>
<evidence type="ECO:0000256" key="7">
    <source>
        <dbReference type="ARBA" id="ARBA00022765"/>
    </source>
</evidence>
<dbReference type="GO" id="GO:0003950">
    <property type="term" value="F:NAD+ poly-ADP-ribosyltransferase activity"/>
    <property type="evidence" value="ECO:0007669"/>
    <property type="project" value="UniProtKB-UniRule"/>
</dbReference>
<keyword evidence="11" id="KW-0238">DNA-binding</keyword>
<keyword evidence="12" id="KW-0539">Nucleus</keyword>
<evidence type="ECO:0000256" key="2">
    <source>
        <dbReference type="ARBA" id="ARBA00022676"/>
    </source>
</evidence>
<evidence type="ECO:0000256" key="1">
    <source>
        <dbReference type="ARBA" id="ARBA00004123"/>
    </source>
</evidence>
<feature type="region of interest" description="Disordered" evidence="16">
    <location>
        <begin position="1"/>
        <end position="55"/>
    </location>
</feature>
<dbReference type="PROSITE" id="PS51977">
    <property type="entry name" value="WGR"/>
    <property type="match status" value="1"/>
</dbReference>
<dbReference type="Gene3D" id="2.20.140.10">
    <property type="entry name" value="WGR domain"/>
    <property type="match status" value="1"/>
</dbReference>
<dbReference type="AlphaFoldDB" id="A0AAN7TIT4"/>
<accession>A0AAN7TIT4</accession>
<feature type="domain" description="WGR" evidence="19">
    <location>
        <begin position="33"/>
        <end position="138"/>
    </location>
</feature>
<keyword evidence="6" id="KW-0677">Repeat</keyword>
<evidence type="ECO:0000256" key="16">
    <source>
        <dbReference type="SAM" id="MobiDB-lite"/>
    </source>
</evidence>
<dbReference type="GO" id="GO:0003677">
    <property type="term" value="F:DNA binding"/>
    <property type="evidence" value="ECO:0007669"/>
    <property type="project" value="UniProtKB-KW"/>
</dbReference>
<dbReference type="GO" id="GO:0070212">
    <property type="term" value="P:protein poly-ADP-ribosylation"/>
    <property type="evidence" value="ECO:0007669"/>
    <property type="project" value="TreeGrafter"/>
</dbReference>
<evidence type="ECO:0000256" key="3">
    <source>
        <dbReference type="ARBA" id="ARBA00022679"/>
    </source>
</evidence>
<dbReference type="PANTHER" id="PTHR10459:SF60">
    <property type="entry name" value="POLY [ADP-RIBOSE] POLYMERASE 2"/>
    <property type="match status" value="1"/>
</dbReference>
<dbReference type="InterPro" id="IPR012317">
    <property type="entry name" value="Poly(ADP-ribose)pol_cat_dom"/>
</dbReference>
<keyword evidence="7" id="KW-0013">ADP-ribosylation</keyword>
<keyword evidence="2 15" id="KW-0328">Glycosyltransferase</keyword>
<dbReference type="InterPro" id="IPR036616">
    <property type="entry name" value="Poly(ADP-ribose)pol_reg_dom_sf"/>
</dbReference>
<evidence type="ECO:0000256" key="9">
    <source>
        <dbReference type="ARBA" id="ARBA00022833"/>
    </source>
</evidence>
<dbReference type="Proteomes" id="UP001310890">
    <property type="component" value="Unassembled WGS sequence"/>
</dbReference>
<dbReference type="InterPro" id="IPR004102">
    <property type="entry name" value="Poly(ADP-ribose)pol_reg_dom"/>
</dbReference>
<dbReference type="SUPFAM" id="SSF47587">
    <property type="entry name" value="Domain of poly(ADP-ribose) polymerase"/>
    <property type="match status" value="1"/>
</dbReference>
<proteinExistence type="inferred from homology"/>
<dbReference type="CDD" id="cd07997">
    <property type="entry name" value="WGR_PARP"/>
    <property type="match status" value="1"/>
</dbReference>
<evidence type="ECO:0000259" key="17">
    <source>
        <dbReference type="PROSITE" id="PS51059"/>
    </source>
</evidence>
<evidence type="ECO:0000256" key="10">
    <source>
        <dbReference type="ARBA" id="ARBA00023027"/>
    </source>
</evidence>
<feature type="domain" description="PARP catalytic" evidence="17">
    <location>
        <begin position="307"/>
        <end position="543"/>
    </location>
</feature>
<evidence type="ECO:0000259" key="18">
    <source>
        <dbReference type="PROSITE" id="PS51060"/>
    </source>
</evidence>
<keyword evidence="4" id="KW-0548">Nucleotidyltransferase</keyword>
<dbReference type="Gene3D" id="1.20.142.10">
    <property type="entry name" value="Poly(ADP-ribose) polymerase, regulatory domain"/>
    <property type="match status" value="1"/>
</dbReference>
<dbReference type="SUPFAM" id="SSF56399">
    <property type="entry name" value="ADP-ribosylation"/>
    <property type="match status" value="1"/>
</dbReference>
<dbReference type="CDD" id="cd01437">
    <property type="entry name" value="parp_like"/>
    <property type="match status" value="1"/>
</dbReference>
<comment type="caution">
    <text evidence="20">The sequence shown here is derived from an EMBL/GenBank/DDBJ whole genome shotgun (WGS) entry which is preliminary data.</text>
</comment>
<evidence type="ECO:0000256" key="12">
    <source>
        <dbReference type="ARBA" id="ARBA00023242"/>
    </source>
</evidence>
<evidence type="ECO:0000256" key="15">
    <source>
        <dbReference type="RuleBase" id="RU362114"/>
    </source>
</evidence>
<feature type="compositionally biased region" description="Basic residues" evidence="16">
    <location>
        <begin position="1"/>
        <end position="10"/>
    </location>
</feature>
<dbReference type="FunFam" id="1.20.142.10:FF:000002">
    <property type="entry name" value="Poly [ADP-ribose] polymerase"/>
    <property type="match status" value="1"/>
</dbReference>
<evidence type="ECO:0000256" key="6">
    <source>
        <dbReference type="ARBA" id="ARBA00022737"/>
    </source>
</evidence>
<evidence type="ECO:0000256" key="11">
    <source>
        <dbReference type="ARBA" id="ARBA00023125"/>
    </source>
</evidence>
<evidence type="ECO:0000256" key="8">
    <source>
        <dbReference type="ARBA" id="ARBA00022771"/>
    </source>
</evidence>
<dbReference type="InterPro" id="IPR036930">
    <property type="entry name" value="WGR_dom_sf"/>
</dbReference>
<dbReference type="Pfam" id="PF00644">
    <property type="entry name" value="PARP"/>
    <property type="match status" value="1"/>
</dbReference>
<feature type="compositionally biased region" description="Low complexity" evidence="16">
    <location>
        <begin position="11"/>
        <end position="21"/>
    </location>
</feature>
<keyword evidence="9" id="KW-0862">Zinc</keyword>
<dbReference type="Gene3D" id="3.90.228.10">
    <property type="match status" value="1"/>
</dbReference>
<dbReference type="EMBL" id="JAVRRL010000024">
    <property type="protein sequence ID" value="KAK5113416.1"/>
    <property type="molecule type" value="Genomic_DNA"/>
</dbReference>
<evidence type="ECO:0000256" key="13">
    <source>
        <dbReference type="ARBA" id="ARBA00024347"/>
    </source>
</evidence>
<protein>
    <recommendedName>
        <fullName evidence="15">Poly [ADP-ribose] polymerase</fullName>
        <shortName evidence="15">PARP</shortName>
        <ecNumber evidence="15">2.4.2.-</ecNumber>
    </recommendedName>
</protein>
<evidence type="ECO:0000313" key="21">
    <source>
        <dbReference type="Proteomes" id="UP001310890"/>
    </source>
</evidence>
<dbReference type="GO" id="GO:0006302">
    <property type="term" value="P:double-strand break repair"/>
    <property type="evidence" value="ECO:0007669"/>
    <property type="project" value="TreeGrafter"/>
</dbReference>
<gene>
    <name evidence="20" type="ORF">LTR62_003516</name>
</gene>
<dbReference type="EC" id="2.4.2.-" evidence="15"/>
<feature type="domain" description="PARP alpha-helical" evidence="18">
    <location>
        <begin position="169"/>
        <end position="295"/>
    </location>
</feature>
<dbReference type="GO" id="GO:1990404">
    <property type="term" value="F:NAD+-protein mono-ADP-ribosyltransferase activity"/>
    <property type="evidence" value="ECO:0007669"/>
    <property type="project" value="TreeGrafter"/>
</dbReference>
<evidence type="ECO:0000256" key="4">
    <source>
        <dbReference type="ARBA" id="ARBA00022695"/>
    </source>
</evidence>
<organism evidence="20 21">
    <name type="scientific">Meristemomyces frigidus</name>
    <dbReference type="NCBI Taxonomy" id="1508187"/>
    <lineage>
        <taxon>Eukaryota</taxon>
        <taxon>Fungi</taxon>
        <taxon>Dikarya</taxon>
        <taxon>Ascomycota</taxon>
        <taxon>Pezizomycotina</taxon>
        <taxon>Dothideomycetes</taxon>
        <taxon>Dothideomycetidae</taxon>
        <taxon>Mycosphaerellales</taxon>
        <taxon>Teratosphaeriaceae</taxon>
        <taxon>Meristemomyces</taxon>
    </lineage>
</organism>
<dbReference type="SUPFAM" id="SSF142921">
    <property type="entry name" value="WGR domain-like"/>
    <property type="match status" value="1"/>
</dbReference>
<reference evidence="20" key="1">
    <citation type="submission" date="2023-08" db="EMBL/GenBank/DDBJ databases">
        <title>Black Yeasts Isolated from many extreme environments.</title>
        <authorList>
            <person name="Coleine C."/>
            <person name="Stajich J.E."/>
            <person name="Selbmann L."/>
        </authorList>
    </citation>
    <scope>NUCLEOTIDE SEQUENCE</scope>
    <source>
        <strain evidence="20">CCFEE 5401</strain>
    </source>
</reference>
<dbReference type="PANTHER" id="PTHR10459">
    <property type="entry name" value="DNA LIGASE"/>
    <property type="match status" value="1"/>
</dbReference>
<comment type="catalytic activity">
    <reaction evidence="14">
        <text>NAD(+) + (ADP-D-ribosyl)n-acceptor = nicotinamide + (ADP-D-ribosyl)n+1-acceptor + H(+).</text>
        <dbReference type="EC" id="2.4.2.30"/>
    </reaction>
</comment>
<evidence type="ECO:0000313" key="20">
    <source>
        <dbReference type="EMBL" id="KAK5113416.1"/>
    </source>
</evidence>
<evidence type="ECO:0000256" key="14">
    <source>
        <dbReference type="ARBA" id="ARBA00033987"/>
    </source>
</evidence>
<dbReference type="PROSITE" id="PS51060">
    <property type="entry name" value="PARP_ALPHA_HD"/>
    <property type="match status" value="1"/>
</dbReference>
<comment type="similarity">
    <text evidence="13">Belongs to the ARTD/PARP family.</text>
</comment>
<dbReference type="InterPro" id="IPR008893">
    <property type="entry name" value="WGR_domain"/>
</dbReference>
<dbReference type="GO" id="GO:0016779">
    <property type="term" value="F:nucleotidyltransferase activity"/>
    <property type="evidence" value="ECO:0007669"/>
    <property type="project" value="UniProtKB-KW"/>
</dbReference>
<sequence length="543" mass="61533">MPPKGSKRKAATQASTSTAKQPKQEGQKAVSKDLYIPIDEGYQAEESGGEERKQGTAIPRAIAPHTTDSVQFYRLQLLEGKTKCHVHTRWGRVGEFGQVKTMDFDDFEEAMKEFQKKFKDKSGLAWDDRDQEPKKGKYAWLQMDYTGEDDAEHEVKKEEDDDDTKELVESKLPKQTQRLMELIFNENHFNSVLENIGYNQEKLPLGKLGKSTIQRGFEQLRELSSLIRHPTLSQNKYGTSQQEALEDFSNRYYSTIPHVFGRTRPPVIDNNDILTREVAMLDTLTDMEVANSIMKSDSRHKDADSVAKIDQRFGQLKLAKCEPLEQKSTEYQALKNYLINTAGHTHNIRYRLQDIFRIEREGESERFEQSGFSGIKDKNRRLLWHGSRTTNYGGILSQGLRIAPPEAPVNGYAFGKGVYLADISTKSANYCVSSSSANTGLLLLCEAELGNPMYELLSGDSAAQEKAEKAGAIATLGIGRTVPRGWVDAGDFITEDLRGVMIPDPEKEPGDQTNHPNAFLQYNEYICYSVEQIRLRYLIRFQL</sequence>
<keyword evidence="5" id="KW-0479">Metal-binding</keyword>
<dbReference type="Pfam" id="PF05406">
    <property type="entry name" value="WGR"/>
    <property type="match status" value="1"/>
</dbReference>
<dbReference type="GO" id="GO:0008270">
    <property type="term" value="F:zinc ion binding"/>
    <property type="evidence" value="ECO:0007669"/>
    <property type="project" value="UniProtKB-KW"/>
</dbReference>
<dbReference type="PROSITE" id="PS51059">
    <property type="entry name" value="PARP_CATALYTIC"/>
    <property type="match status" value="1"/>
</dbReference>
<dbReference type="SMART" id="SM00773">
    <property type="entry name" value="WGR"/>
    <property type="match status" value="1"/>
</dbReference>